<dbReference type="InterPro" id="IPR043701">
    <property type="entry name" value="Yju2"/>
</dbReference>
<proteinExistence type="inferred from homology"/>
<dbReference type="AlphaFoldDB" id="A0AAJ0HR45"/>
<evidence type="ECO:0000256" key="2">
    <source>
        <dbReference type="ARBA" id="ARBA00022664"/>
    </source>
</evidence>
<keyword evidence="4 8" id="KW-0747">Spliceosome</keyword>
<evidence type="ECO:0000256" key="7">
    <source>
        <dbReference type="ARBA" id="ARBA00023242"/>
    </source>
</evidence>
<evidence type="ECO:0000256" key="1">
    <source>
        <dbReference type="ARBA" id="ARBA00004123"/>
    </source>
</evidence>
<sequence length="332" mass="37016">MSERKVLTKYYPPDWDPSLLGRSRGPKQVGPKVQTVRLMAPFSLRCTACGEYMYRGRKFNARKETPVDERYLSVQIYRFYIRCTRCSAEIVFRTDPRNQNYIVEKGAKRNTEPWRRGLEGELEESDEARLDRIEREMAANADDGSNKGYGMLGLGSNSGSGGAGGGSVEERNAMAELEAKTADAKREMAVADALDEIRSRNARIEKAHRDGVEVEVVVPVAPEEEERRRQEQEDAEAARRAFAFQRSHEMLEEDVEVEGAGWVGSSSTAEAGPSSGPDSWRLASIAETKPAPITKPAPVISTDMPPPSFKRQVKKKKDHSALLGIKKKQPLV</sequence>
<evidence type="ECO:0000313" key="11">
    <source>
        <dbReference type="EMBL" id="KAK3359853.1"/>
    </source>
</evidence>
<comment type="similarity">
    <text evidence="8">Belongs to the CWC16 family. YJU2 subfamily.</text>
</comment>
<keyword evidence="6" id="KW-0508">mRNA splicing</keyword>
<feature type="binding site" evidence="8">
    <location>
        <position position="86"/>
    </location>
    <ligand>
        <name>Zn(2+)</name>
        <dbReference type="ChEBI" id="CHEBI:29105"/>
    </ligand>
</feature>
<reference evidence="11" key="1">
    <citation type="journal article" date="2023" name="Mol. Phylogenet. Evol.">
        <title>Genome-scale phylogeny and comparative genomics of the fungal order Sordariales.</title>
        <authorList>
            <person name="Hensen N."/>
            <person name="Bonometti L."/>
            <person name="Westerberg I."/>
            <person name="Brannstrom I.O."/>
            <person name="Guillou S."/>
            <person name="Cros-Aarteil S."/>
            <person name="Calhoun S."/>
            <person name="Haridas S."/>
            <person name="Kuo A."/>
            <person name="Mondo S."/>
            <person name="Pangilinan J."/>
            <person name="Riley R."/>
            <person name="LaButti K."/>
            <person name="Andreopoulos B."/>
            <person name="Lipzen A."/>
            <person name="Chen C."/>
            <person name="Yan M."/>
            <person name="Daum C."/>
            <person name="Ng V."/>
            <person name="Clum A."/>
            <person name="Steindorff A."/>
            <person name="Ohm R.A."/>
            <person name="Martin F."/>
            <person name="Silar P."/>
            <person name="Natvig D.O."/>
            <person name="Lalanne C."/>
            <person name="Gautier V."/>
            <person name="Ament-Velasquez S.L."/>
            <person name="Kruys A."/>
            <person name="Hutchinson M.I."/>
            <person name="Powell A.J."/>
            <person name="Barry K."/>
            <person name="Miller A.N."/>
            <person name="Grigoriev I.V."/>
            <person name="Debuchy R."/>
            <person name="Gladieux P."/>
            <person name="Hiltunen Thoren M."/>
            <person name="Johannesson H."/>
        </authorList>
    </citation>
    <scope>NUCLEOTIDE SEQUENCE</scope>
    <source>
        <strain evidence="11">CBS 955.72</strain>
    </source>
</reference>
<evidence type="ECO:0000256" key="8">
    <source>
        <dbReference type="HAMAP-Rule" id="MF_03226"/>
    </source>
</evidence>
<gene>
    <name evidence="11" type="ORF">B0T25DRAFT_447683</name>
</gene>
<comment type="caution">
    <text evidence="11">The sequence shown here is derived from an EMBL/GenBank/DDBJ whole genome shotgun (WGS) entry which is preliminary data.</text>
</comment>
<dbReference type="GO" id="GO:0071006">
    <property type="term" value="C:U2-type catalytic step 1 spliceosome"/>
    <property type="evidence" value="ECO:0007669"/>
    <property type="project" value="UniProtKB-UniRule"/>
</dbReference>
<dbReference type="EMBL" id="JAUIQD010000002">
    <property type="protein sequence ID" value="KAK3359853.1"/>
    <property type="molecule type" value="Genomic_DNA"/>
</dbReference>
<dbReference type="HAMAP" id="MF_03226">
    <property type="entry name" value="YJU2"/>
    <property type="match status" value="1"/>
</dbReference>
<keyword evidence="7 8" id="KW-0539">Nucleus</keyword>
<accession>A0AAJ0HR45</accession>
<name>A0AAJ0HR45_9PEZI</name>
<feature type="binding site" evidence="8">
    <location>
        <position position="46"/>
    </location>
    <ligand>
        <name>Zn(2+)</name>
        <dbReference type="ChEBI" id="CHEBI:29105"/>
    </ligand>
</feature>
<dbReference type="GO" id="GO:0046872">
    <property type="term" value="F:metal ion binding"/>
    <property type="evidence" value="ECO:0007669"/>
    <property type="project" value="UniProtKB-KW"/>
</dbReference>
<keyword evidence="9" id="KW-0175">Coiled coil</keyword>
<dbReference type="Pfam" id="PF04502">
    <property type="entry name" value="Saf4_Yju2"/>
    <property type="match status" value="1"/>
</dbReference>
<reference evidence="11" key="2">
    <citation type="submission" date="2023-06" db="EMBL/GenBank/DDBJ databases">
        <authorList>
            <consortium name="Lawrence Berkeley National Laboratory"/>
            <person name="Haridas S."/>
            <person name="Hensen N."/>
            <person name="Bonometti L."/>
            <person name="Westerberg I."/>
            <person name="Brannstrom I.O."/>
            <person name="Guillou S."/>
            <person name="Cros-Aarteil S."/>
            <person name="Calhoun S."/>
            <person name="Kuo A."/>
            <person name="Mondo S."/>
            <person name="Pangilinan J."/>
            <person name="Riley R."/>
            <person name="Labutti K."/>
            <person name="Andreopoulos B."/>
            <person name="Lipzen A."/>
            <person name="Chen C."/>
            <person name="Yanf M."/>
            <person name="Daum C."/>
            <person name="Ng V."/>
            <person name="Clum A."/>
            <person name="Steindorff A."/>
            <person name="Ohm R."/>
            <person name="Martin F."/>
            <person name="Silar P."/>
            <person name="Natvig D."/>
            <person name="Lalanne C."/>
            <person name="Gautier V."/>
            <person name="Ament-Velasquez S.L."/>
            <person name="Kruys A."/>
            <person name="Hutchinson M.I."/>
            <person name="Powell A.J."/>
            <person name="Barry K."/>
            <person name="Miller A.N."/>
            <person name="Grigoriev I.V."/>
            <person name="Debuchy R."/>
            <person name="Gladieux P."/>
            <person name="Thoren M.H."/>
            <person name="Johannesson H."/>
        </authorList>
    </citation>
    <scope>NUCLEOTIDE SEQUENCE</scope>
    <source>
        <strain evidence="11">CBS 955.72</strain>
    </source>
</reference>
<organism evidence="11 12">
    <name type="scientific">Lasiosphaeria hispida</name>
    <dbReference type="NCBI Taxonomy" id="260671"/>
    <lineage>
        <taxon>Eukaryota</taxon>
        <taxon>Fungi</taxon>
        <taxon>Dikarya</taxon>
        <taxon>Ascomycota</taxon>
        <taxon>Pezizomycotina</taxon>
        <taxon>Sordariomycetes</taxon>
        <taxon>Sordariomycetidae</taxon>
        <taxon>Sordariales</taxon>
        <taxon>Lasiosphaeriaceae</taxon>
        <taxon>Lasiosphaeria</taxon>
    </lineage>
</organism>
<feature type="coiled-coil region" evidence="9">
    <location>
        <begin position="167"/>
        <end position="194"/>
    </location>
</feature>
<comment type="subcellular location">
    <subcellularLocation>
        <location evidence="1 8">Nucleus</location>
    </subcellularLocation>
</comment>
<dbReference type="PANTHER" id="PTHR12111">
    <property type="entry name" value="SPLICING FACTOR YJU2"/>
    <property type="match status" value="1"/>
</dbReference>
<dbReference type="GO" id="GO:0000349">
    <property type="term" value="P:generation of catalytic spliceosome for first transesterification step"/>
    <property type="evidence" value="ECO:0007669"/>
    <property type="project" value="UniProtKB-UniRule"/>
</dbReference>
<feature type="binding site" evidence="8">
    <location>
        <position position="49"/>
    </location>
    <ligand>
        <name>Zn(2+)</name>
        <dbReference type="ChEBI" id="CHEBI:29105"/>
    </ligand>
</feature>
<evidence type="ECO:0000313" key="12">
    <source>
        <dbReference type="Proteomes" id="UP001275084"/>
    </source>
</evidence>
<evidence type="ECO:0000256" key="10">
    <source>
        <dbReference type="SAM" id="MobiDB-lite"/>
    </source>
</evidence>
<keyword evidence="2" id="KW-0507">mRNA processing</keyword>
<evidence type="ECO:0000256" key="4">
    <source>
        <dbReference type="ARBA" id="ARBA00022728"/>
    </source>
</evidence>
<evidence type="ECO:0000256" key="6">
    <source>
        <dbReference type="ARBA" id="ARBA00023187"/>
    </source>
</evidence>
<protein>
    <recommendedName>
        <fullName evidence="8">Splicing factor YJU2</fullName>
    </recommendedName>
</protein>
<evidence type="ECO:0000256" key="9">
    <source>
        <dbReference type="SAM" id="Coils"/>
    </source>
</evidence>
<keyword evidence="5 8" id="KW-0862">Zinc</keyword>
<dbReference type="InterPro" id="IPR007590">
    <property type="entry name" value="Saf4/Yju2"/>
</dbReference>
<dbReference type="PANTHER" id="PTHR12111:SF1">
    <property type="entry name" value="SPLICING FACTOR YJU2"/>
    <property type="match status" value="1"/>
</dbReference>
<keyword evidence="3 8" id="KW-0479">Metal-binding</keyword>
<evidence type="ECO:0000256" key="3">
    <source>
        <dbReference type="ARBA" id="ARBA00022723"/>
    </source>
</evidence>
<feature type="binding site" evidence="8">
    <location>
        <position position="83"/>
    </location>
    <ligand>
        <name>Zn(2+)</name>
        <dbReference type="ChEBI" id="CHEBI:29105"/>
    </ligand>
</feature>
<comment type="function">
    <text evidence="8">Part of the spliceosome which catalyzes two sequential transesterification reactions, first the excision of the non-coding intron from pre-mRNA and then the ligation of the coding exons to form the mature mRNA. Plays a role in stabilizing the structure of the spliceosome catalytic core and docking of the branch helix into the active site, producing 5'-exon and lariat intron-3'-intermediates.</text>
</comment>
<evidence type="ECO:0000256" key="5">
    <source>
        <dbReference type="ARBA" id="ARBA00022833"/>
    </source>
</evidence>
<keyword evidence="12" id="KW-1185">Reference proteome</keyword>
<comment type="subunit">
    <text evidence="8">Component of the spliceosome. Present in the activated B complex, the catalytically activated B* complex which catalyzes the branching, the catalytic step 1 C complex catalyzing the exon ligation, and the postcatalytic P complex containing the ligated exons (mRNA) and the excised lariat intron.</text>
</comment>
<feature type="region of interest" description="Disordered" evidence="10">
    <location>
        <begin position="256"/>
        <end position="332"/>
    </location>
</feature>
<dbReference type="Proteomes" id="UP001275084">
    <property type="component" value="Unassembled WGS sequence"/>
</dbReference>